<evidence type="ECO:0000313" key="3">
    <source>
        <dbReference type="EMBL" id="XAM42156.1"/>
    </source>
</evidence>
<dbReference type="EMBL" id="CP154622">
    <property type="protein sequence ID" value="XAM42156.1"/>
    <property type="molecule type" value="Genomic_DNA"/>
</dbReference>
<keyword evidence="1" id="KW-1133">Transmembrane helix</keyword>
<proteinExistence type="predicted"/>
<evidence type="ECO:0000259" key="2">
    <source>
        <dbReference type="Pfam" id="PF13127"/>
    </source>
</evidence>
<feature type="domain" description="DUF3955" evidence="2">
    <location>
        <begin position="3"/>
        <end position="60"/>
    </location>
</feature>
<accession>A0ABZ3FHF8</accession>
<keyword evidence="1" id="KW-0472">Membrane</keyword>
<feature type="transmembrane region" description="Helical" evidence="1">
    <location>
        <begin position="44"/>
        <end position="65"/>
    </location>
</feature>
<organism evidence="3 4">
    <name type="scientific">Terrisporobacter petrolearius</name>
    <dbReference type="NCBI Taxonomy" id="1460447"/>
    <lineage>
        <taxon>Bacteria</taxon>
        <taxon>Bacillati</taxon>
        <taxon>Bacillota</taxon>
        <taxon>Clostridia</taxon>
        <taxon>Peptostreptococcales</taxon>
        <taxon>Peptostreptococcaceae</taxon>
        <taxon>Terrisporobacter</taxon>
    </lineage>
</organism>
<dbReference type="RefSeq" id="WP_276631144.1">
    <property type="nucleotide sequence ID" value="NZ_CP154622.1"/>
</dbReference>
<evidence type="ECO:0000256" key="1">
    <source>
        <dbReference type="SAM" id="Phobius"/>
    </source>
</evidence>
<dbReference type="Pfam" id="PF13127">
    <property type="entry name" value="DUF3955"/>
    <property type="match status" value="1"/>
</dbReference>
<sequence length="77" mass="8317">MKKYIFSMVSGLIGLICFVAYNIIGTKVLEDGRLVEPFGLIPAGILFVFIGVISAIIVAVVAFIHNSSNKKSKKMKG</sequence>
<name>A0ABZ3FHF8_9FIRM</name>
<dbReference type="InterPro" id="IPR025016">
    <property type="entry name" value="DUF3955"/>
</dbReference>
<keyword evidence="1" id="KW-0812">Transmembrane</keyword>
<keyword evidence="4" id="KW-1185">Reference proteome</keyword>
<dbReference type="Proteomes" id="UP001477947">
    <property type="component" value="Chromosome"/>
</dbReference>
<gene>
    <name evidence="3" type="ORF">TPELB_24690</name>
</gene>
<evidence type="ECO:0000313" key="4">
    <source>
        <dbReference type="Proteomes" id="UP001477947"/>
    </source>
</evidence>
<protein>
    <recommendedName>
        <fullName evidence="2">DUF3955 domain-containing protein</fullName>
    </recommendedName>
</protein>
<reference evidence="3 4" key="1">
    <citation type="submission" date="2024-04" db="EMBL/GenBank/DDBJ databases">
        <title>Isolation and characterization of novel acetogenic strains of the genera Terrisporobacter and Acetoanaerobium.</title>
        <authorList>
            <person name="Boeer T."/>
            <person name="Schueler M.A."/>
            <person name="Lueschen A."/>
            <person name="Eysell L."/>
            <person name="Droege J."/>
            <person name="Heinemann M."/>
            <person name="Engelhardt L."/>
            <person name="Basen M."/>
            <person name="Daniel R."/>
        </authorList>
    </citation>
    <scope>NUCLEOTIDE SEQUENCE [LARGE SCALE GENOMIC DNA]</scope>
    <source>
        <strain evidence="3 4">ELB</strain>
    </source>
</reference>
<feature type="transmembrane region" description="Helical" evidence="1">
    <location>
        <begin position="5"/>
        <end position="24"/>
    </location>
</feature>